<dbReference type="Gene3D" id="2.40.50.230">
    <property type="entry name" value="Gp5 N-terminal domain"/>
    <property type="match status" value="1"/>
</dbReference>
<keyword evidence="3" id="KW-1185">Reference proteome</keyword>
<evidence type="ECO:0000313" key="3">
    <source>
        <dbReference type="Proteomes" id="UP000831327"/>
    </source>
</evidence>
<dbReference type="Proteomes" id="UP000831327">
    <property type="component" value="Chromosome"/>
</dbReference>
<evidence type="ECO:0000259" key="1">
    <source>
        <dbReference type="Pfam" id="PF04717"/>
    </source>
</evidence>
<proteinExistence type="predicted"/>
<feature type="domain" description="Gp5/Type VI secretion system Vgr protein OB-fold" evidence="1">
    <location>
        <begin position="9"/>
        <end position="75"/>
    </location>
</feature>
<accession>A0ABM7Y770</accession>
<dbReference type="SUPFAM" id="SSF69255">
    <property type="entry name" value="gp5 N-terminal domain-like"/>
    <property type="match status" value="1"/>
</dbReference>
<dbReference type="EMBL" id="AP025637">
    <property type="protein sequence ID" value="BDG73844.1"/>
    <property type="molecule type" value="Genomic_DNA"/>
</dbReference>
<protein>
    <recommendedName>
        <fullName evidence="1">Gp5/Type VI secretion system Vgr protein OB-fold domain-containing protein</fullName>
    </recommendedName>
</protein>
<name>A0ABM7Y770_9PROT</name>
<dbReference type="Pfam" id="PF04717">
    <property type="entry name" value="Phage_base_V"/>
    <property type="match status" value="1"/>
</dbReference>
<gene>
    <name evidence="2" type="ORF">Rmf_37730</name>
</gene>
<sequence length="78" mass="7351">MAIINGILRGTITGGGDPSGGGRVQVQLPALAGSGSVWAPVCRAFGGGGGGGGSVGGAVWVAFENGDPAYPVVLGLAD</sequence>
<reference evidence="2 3" key="1">
    <citation type="journal article" date="2016" name="Microbes Environ.">
        <title>Phylogenetically diverse aerobic anoxygenic phototrophic bacteria isolated from epilithic biofilms in Tama river, Japan.</title>
        <authorList>
            <person name="Hirose S."/>
            <person name="Matsuura K."/>
            <person name="Haruta S."/>
        </authorList>
    </citation>
    <scope>NUCLEOTIDE SEQUENCE [LARGE SCALE GENOMIC DNA]</scope>
    <source>
        <strain evidence="2 3">S08</strain>
    </source>
</reference>
<dbReference type="InterPro" id="IPR037026">
    <property type="entry name" value="Vgr_OB-fold_dom_sf"/>
</dbReference>
<organism evidence="2 3">
    <name type="scientific">Roseomonas fluvialis</name>
    <dbReference type="NCBI Taxonomy" id="1750527"/>
    <lineage>
        <taxon>Bacteria</taxon>
        <taxon>Pseudomonadati</taxon>
        <taxon>Pseudomonadota</taxon>
        <taxon>Alphaproteobacteria</taxon>
        <taxon>Acetobacterales</taxon>
        <taxon>Roseomonadaceae</taxon>
        <taxon>Roseomonas</taxon>
    </lineage>
</organism>
<evidence type="ECO:0000313" key="2">
    <source>
        <dbReference type="EMBL" id="BDG73844.1"/>
    </source>
</evidence>
<dbReference type="InterPro" id="IPR006531">
    <property type="entry name" value="Gp5/Vgr_OB"/>
</dbReference>
<dbReference type="RefSeq" id="WP_244408051.1">
    <property type="nucleotide sequence ID" value="NZ_AP025637.1"/>
</dbReference>